<proteinExistence type="inferred from homology"/>
<gene>
    <name evidence="2" type="ORF">LY79DRAFT_530549</name>
</gene>
<comment type="similarity">
    <text evidence="1">Belongs to the asaB hydroxylase/desaturase family.</text>
</comment>
<dbReference type="EMBL" id="JAHLJV010000213">
    <property type="protein sequence ID" value="KAK1564100.1"/>
    <property type="molecule type" value="Genomic_DNA"/>
</dbReference>
<dbReference type="AlphaFoldDB" id="A0AAD8UX64"/>
<reference evidence="2" key="1">
    <citation type="submission" date="2021-06" db="EMBL/GenBank/DDBJ databases">
        <title>Comparative genomics, transcriptomics and evolutionary studies reveal genomic signatures of adaptation to plant cell wall in hemibiotrophic fungi.</title>
        <authorList>
            <consortium name="DOE Joint Genome Institute"/>
            <person name="Baroncelli R."/>
            <person name="Diaz J.F."/>
            <person name="Benocci T."/>
            <person name="Peng M."/>
            <person name="Battaglia E."/>
            <person name="Haridas S."/>
            <person name="Andreopoulos W."/>
            <person name="Labutti K."/>
            <person name="Pangilinan J."/>
            <person name="Floch G.L."/>
            <person name="Makela M.R."/>
            <person name="Henrissat B."/>
            <person name="Grigoriev I.V."/>
            <person name="Crouch J.A."/>
            <person name="De Vries R.P."/>
            <person name="Sukno S.A."/>
            <person name="Thon M.R."/>
        </authorList>
    </citation>
    <scope>NUCLEOTIDE SEQUENCE</scope>
    <source>
        <strain evidence="2">CBS 125086</strain>
    </source>
</reference>
<dbReference type="PANTHER" id="PTHR34598:SF3">
    <property type="entry name" value="OXIDOREDUCTASE AN1597"/>
    <property type="match status" value="1"/>
</dbReference>
<evidence type="ECO:0000313" key="3">
    <source>
        <dbReference type="Proteomes" id="UP001230504"/>
    </source>
</evidence>
<comment type="caution">
    <text evidence="2">The sequence shown here is derived from an EMBL/GenBank/DDBJ whole genome shotgun (WGS) entry which is preliminary data.</text>
</comment>
<evidence type="ECO:0000313" key="2">
    <source>
        <dbReference type="EMBL" id="KAK1564100.1"/>
    </source>
</evidence>
<dbReference type="RefSeq" id="XP_060406945.1">
    <property type="nucleotide sequence ID" value="XM_060556187.1"/>
</dbReference>
<dbReference type="PANTHER" id="PTHR34598">
    <property type="entry name" value="BLL6449 PROTEIN"/>
    <property type="match status" value="1"/>
</dbReference>
<organism evidence="2 3">
    <name type="scientific">Colletotrichum navitas</name>
    <dbReference type="NCBI Taxonomy" id="681940"/>
    <lineage>
        <taxon>Eukaryota</taxon>
        <taxon>Fungi</taxon>
        <taxon>Dikarya</taxon>
        <taxon>Ascomycota</taxon>
        <taxon>Pezizomycotina</taxon>
        <taxon>Sordariomycetes</taxon>
        <taxon>Hypocreomycetidae</taxon>
        <taxon>Glomerellales</taxon>
        <taxon>Glomerellaceae</taxon>
        <taxon>Colletotrichum</taxon>
        <taxon>Colletotrichum graminicola species complex</taxon>
    </lineage>
</organism>
<accession>A0AAD8UX64</accession>
<name>A0AAD8UX64_9PEZI</name>
<dbReference type="InterPro" id="IPR044053">
    <property type="entry name" value="AsaB-like"/>
</dbReference>
<protein>
    <submittedName>
        <fullName evidence="2">Uncharacterized protein</fullName>
    </submittedName>
</protein>
<sequence>HPVEDCSLAICDASTVQHNKCIHGDFIITPDYISQTNYAAPCKEQVWYWVSNQQPNEALLFKQHDTDESSNTRYCPHTAFWKDGPRKCSRPRQSIEVRVLVVFDK</sequence>
<dbReference type="NCBIfam" id="NF041278">
    <property type="entry name" value="CmcJ_NvfI_EfuI"/>
    <property type="match status" value="1"/>
</dbReference>
<dbReference type="GeneID" id="85440427"/>
<dbReference type="Proteomes" id="UP001230504">
    <property type="component" value="Unassembled WGS sequence"/>
</dbReference>
<evidence type="ECO:0000256" key="1">
    <source>
        <dbReference type="ARBA" id="ARBA00023604"/>
    </source>
</evidence>
<feature type="non-terminal residue" evidence="2">
    <location>
        <position position="105"/>
    </location>
</feature>
<dbReference type="GO" id="GO:0016491">
    <property type="term" value="F:oxidoreductase activity"/>
    <property type="evidence" value="ECO:0007669"/>
    <property type="project" value="InterPro"/>
</dbReference>
<keyword evidence="3" id="KW-1185">Reference proteome</keyword>